<keyword evidence="6" id="KW-1185">Reference proteome</keyword>
<dbReference type="FunFam" id="2.60.300.12:FF:000001">
    <property type="entry name" value="Iron-binding protein IscA"/>
    <property type="match status" value="1"/>
</dbReference>
<dbReference type="GO" id="GO:0005739">
    <property type="term" value="C:mitochondrion"/>
    <property type="evidence" value="ECO:0007669"/>
    <property type="project" value="TreeGrafter"/>
</dbReference>
<dbReference type="PANTHER" id="PTHR10072">
    <property type="entry name" value="IRON-SULFUR CLUSTER ASSEMBLY PROTEIN"/>
    <property type="match status" value="1"/>
</dbReference>
<dbReference type="NCBIfam" id="TIGR00049">
    <property type="entry name" value="iron-sulfur cluster assembly accessory protein"/>
    <property type="match status" value="1"/>
</dbReference>
<dbReference type="Pfam" id="PF01521">
    <property type="entry name" value="Fe-S_biosyn"/>
    <property type="match status" value="1"/>
</dbReference>
<comment type="similarity">
    <text evidence="1">Belongs to the HesB/IscA family.</text>
</comment>
<dbReference type="AlphaFoldDB" id="A0AAF0IVH1"/>
<evidence type="ECO:0000256" key="1">
    <source>
        <dbReference type="ARBA" id="ARBA00006718"/>
    </source>
</evidence>
<protein>
    <recommendedName>
        <fullName evidence="3">Iron-sulfur assembly protein 1</fullName>
    </recommendedName>
</protein>
<dbReference type="PROSITE" id="PS01152">
    <property type="entry name" value="HESB"/>
    <property type="match status" value="1"/>
</dbReference>
<sequence>MMPIRPFCRIAHRTAHVALGVRAYSQGASALRAPKERMQMGAPESVAPRSKISEKIQQRAQKKAALTLTPEAVTHIRALLHASDGPKLLRVGVRNKGCAGMSYHLEYVKPNEVGRFDERVQQDDVEVLIDSRALFSIIGSVMDWQEDRMSAKFVFNNPNIKDACGCGESFMV</sequence>
<gene>
    <name evidence="5" type="primary">ISA1</name>
    <name evidence="5" type="ORF">MCAP1_000722</name>
</gene>
<dbReference type="GO" id="GO:0016226">
    <property type="term" value="P:iron-sulfur cluster assembly"/>
    <property type="evidence" value="ECO:0007669"/>
    <property type="project" value="InterPro"/>
</dbReference>
<evidence type="ECO:0000256" key="3">
    <source>
        <dbReference type="ARBA" id="ARBA00071673"/>
    </source>
</evidence>
<dbReference type="InterPro" id="IPR050322">
    <property type="entry name" value="Fe-S_cluster_asmbl/transfer"/>
</dbReference>
<dbReference type="InterPro" id="IPR035903">
    <property type="entry name" value="HesB-like_dom_sf"/>
</dbReference>
<evidence type="ECO:0000259" key="4">
    <source>
        <dbReference type="Pfam" id="PF01521"/>
    </source>
</evidence>
<dbReference type="Proteomes" id="UP001220961">
    <property type="component" value="Chromosome 2"/>
</dbReference>
<reference evidence="5" key="1">
    <citation type="submission" date="2023-03" db="EMBL/GenBank/DDBJ databases">
        <title>Mating type loci evolution in Malassezia.</title>
        <authorList>
            <person name="Coelho M.A."/>
        </authorList>
    </citation>
    <scope>NUCLEOTIDE SEQUENCE</scope>
    <source>
        <strain evidence="5">CBS 10434</strain>
    </source>
</reference>
<proteinExistence type="inferred from homology"/>
<feature type="domain" description="Core" evidence="4">
    <location>
        <begin position="66"/>
        <end position="168"/>
    </location>
</feature>
<organism evidence="5 6">
    <name type="scientific">Malassezia caprae</name>
    <dbReference type="NCBI Taxonomy" id="1381934"/>
    <lineage>
        <taxon>Eukaryota</taxon>
        <taxon>Fungi</taxon>
        <taxon>Dikarya</taxon>
        <taxon>Basidiomycota</taxon>
        <taxon>Ustilaginomycotina</taxon>
        <taxon>Malasseziomycetes</taxon>
        <taxon>Malasseziales</taxon>
        <taxon>Malasseziaceae</taxon>
        <taxon>Malassezia</taxon>
    </lineage>
</organism>
<dbReference type="SUPFAM" id="SSF89360">
    <property type="entry name" value="HesB-like domain"/>
    <property type="match status" value="1"/>
</dbReference>
<evidence type="ECO:0000313" key="5">
    <source>
        <dbReference type="EMBL" id="WFD18518.1"/>
    </source>
</evidence>
<dbReference type="InterPro" id="IPR017870">
    <property type="entry name" value="FeS_cluster_insertion_CS"/>
</dbReference>
<dbReference type="GO" id="GO:0051537">
    <property type="term" value="F:2 iron, 2 sulfur cluster binding"/>
    <property type="evidence" value="ECO:0007669"/>
    <property type="project" value="TreeGrafter"/>
</dbReference>
<evidence type="ECO:0000313" key="6">
    <source>
        <dbReference type="Proteomes" id="UP001220961"/>
    </source>
</evidence>
<dbReference type="InterPro" id="IPR000361">
    <property type="entry name" value="ATAP_core_dom"/>
</dbReference>
<dbReference type="InterPro" id="IPR016092">
    <property type="entry name" value="ATAP"/>
</dbReference>
<dbReference type="Gene3D" id="2.60.300.12">
    <property type="entry name" value="HesB-like domain"/>
    <property type="match status" value="1"/>
</dbReference>
<comment type="function">
    <text evidence="2">Involved in the assembly of mitochondrial and cytoplasmic iron-sulfur proteins. Probably involved in the binding of an intermediate of Fe/S cluster assembly.</text>
</comment>
<dbReference type="EMBL" id="CP119909">
    <property type="protein sequence ID" value="WFD18518.1"/>
    <property type="molecule type" value="Genomic_DNA"/>
</dbReference>
<name>A0AAF0IVH1_9BASI</name>
<dbReference type="PANTHER" id="PTHR10072:SF41">
    <property type="entry name" value="IRON-SULFUR CLUSTER ASSEMBLY 1 HOMOLOG, MITOCHONDRIAL"/>
    <property type="match status" value="1"/>
</dbReference>
<accession>A0AAF0IVH1</accession>
<evidence type="ECO:0000256" key="2">
    <source>
        <dbReference type="ARBA" id="ARBA00054873"/>
    </source>
</evidence>